<dbReference type="AlphaFoldDB" id="B3EQG3"/>
<gene>
    <name evidence="2" type="ordered locus">Cphamn1_1055</name>
</gene>
<organism evidence="2">
    <name type="scientific">Chlorobium phaeobacteroides (strain BS1)</name>
    <dbReference type="NCBI Taxonomy" id="331678"/>
    <lineage>
        <taxon>Bacteria</taxon>
        <taxon>Pseudomonadati</taxon>
        <taxon>Chlorobiota</taxon>
        <taxon>Chlorobiia</taxon>
        <taxon>Chlorobiales</taxon>
        <taxon>Chlorobiaceae</taxon>
        <taxon>Chlorobium/Pelodictyon group</taxon>
        <taxon>Chlorobium</taxon>
    </lineage>
</organism>
<dbReference type="InterPro" id="IPR002145">
    <property type="entry name" value="CopG"/>
</dbReference>
<reference evidence="2" key="1">
    <citation type="submission" date="2008-06" db="EMBL/GenBank/DDBJ databases">
        <title>Complete sequence of Chlorobium phaeobacteroides BS1.</title>
        <authorList>
            <consortium name="US DOE Joint Genome Institute"/>
            <person name="Lucas S."/>
            <person name="Copeland A."/>
            <person name="Lapidus A."/>
            <person name="Glavina del Rio T."/>
            <person name="Dalin E."/>
            <person name="Tice H."/>
            <person name="Bruce D."/>
            <person name="Goodwin L."/>
            <person name="Pitluck S."/>
            <person name="Schmutz J."/>
            <person name="Larimer F."/>
            <person name="Land M."/>
            <person name="Hauser L."/>
            <person name="Kyrpides N."/>
            <person name="Ovchinnikova G."/>
            <person name="Li T."/>
            <person name="Liu Z."/>
            <person name="Zhao F."/>
            <person name="Overmann J."/>
            <person name="Bryant D.A."/>
            <person name="Richardson P."/>
        </authorList>
    </citation>
    <scope>NUCLEOTIDE SEQUENCE [LARGE SCALE GENOMIC DNA]</scope>
    <source>
        <strain evidence="2">BS1</strain>
    </source>
</reference>
<accession>B3EQG3</accession>
<dbReference type="HOGENOM" id="CLU_2569624_0_0_10"/>
<dbReference type="STRING" id="331678.Cphamn1_1055"/>
<dbReference type="KEGG" id="cpb:Cphamn1_1055"/>
<name>B3EQG3_CHLPB</name>
<dbReference type="InterPro" id="IPR013321">
    <property type="entry name" value="Arc_rbn_hlx_hlx"/>
</dbReference>
<evidence type="ECO:0000259" key="1">
    <source>
        <dbReference type="Pfam" id="PF01402"/>
    </source>
</evidence>
<dbReference type="SUPFAM" id="SSF47598">
    <property type="entry name" value="Ribbon-helix-helix"/>
    <property type="match status" value="1"/>
</dbReference>
<dbReference type="CDD" id="cd22231">
    <property type="entry name" value="RHH_NikR_HicB-like"/>
    <property type="match status" value="1"/>
</dbReference>
<dbReference type="Gene3D" id="1.10.1220.10">
    <property type="entry name" value="Met repressor-like"/>
    <property type="match status" value="1"/>
</dbReference>
<dbReference type="InterPro" id="IPR010985">
    <property type="entry name" value="Ribbon_hlx_hlx"/>
</dbReference>
<evidence type="ECO:0000313" key="2">
    <source>
        <dbReference type="EMBL" id="ACE03996.1"/>
    </source>
</evidence>
<dbReference type="GO" id="GO:0006355">
    <property type="term" value="P:regulation of DNA-templated transcription"/>
    <property type="evidence" value="ECO:0007669"/>
    <property type="project" value="InterPro"/>
</dbReference>
<proteinExistence type="predicted"/>
<dbReference type="Pfam" id="PF01402">
    <property type="entry name" value="RHH_1"/>
    <property type="match status" value="1"/>
</dbReference>
<dbReference type="EMBL" id="CP001101">
    <property type="protein sequence ID" value="ACE03996.1"/>
    <property type="molecule type" value="Genomic_DNA"/>
</dbReference>
<dbReference type="eggNOG" id="COG0864">
    <property type="taxonomic scope" value="Bacteria"/>
</dbReference>
<feature type="domain" description="Ribbon-helix-helix protein CopG" evidence="1">
    <location>
        <begin position="5"/>
        <end position="43"/>
    </location>
</feature>
<protein>
    <submittedName>
        <fullName evidence="2">Putative transcriptional regulator, CopG family</fullName>
    </submittedName>
</protein>
<sequence>MSNVTVNISFQDSLLSEIDKTAKREHRSWSELIREAARLYIQRQCQWNDLFQLGDRIAQEKQLIVKDVEDEIAASRKKNADDQ</sequence>
<dbReference type="OrthoDB" id="595343at2"/>